<evidence type="ECO:0000256" key="7">
    <source>
        <dbReference type="ARBA" id="ARBA00022691"/>
    </source>
</evidence>
<dbReference type="Gene3D" id="2.40.240.20">
    <property type="entry name" value="Hypothetical PUA domain-like, domain 1"/>
    <property type="match status" value="1"/>
</dbReference>
<evidence type="ECO:0000256" key="2">
    <source>
        <dbReference type="ARBA" id="ARBA00005528"/>
    </source>
</evidence>
<keyword evidence="6 10" id="KW-0808">Transferase</keyword>
<dbReference type="EMBL" id="JPLY01000003">
    <property type="protein sequence ID" value="KFC22215.1"/>
    <property type="molecule type" value="Genomic_DNA"/>
</dbReference>
<evidence type="ECO:0000256" key="4">
    <source>
        <dbReference type="ARBA" id="ARBA00022552"/>
    </source>
</evidence>
<comment type="function">
    <text evidence="8 10">Specifically methylates the N3 position of the uracil ring of uridine 1498 (m3U1498) in 16S rRNA. Acts on the fully assembled 30S ribosomal subunit.</text>
</comment>
<dbReference type="CDD" id="cd18084">
    <property type="entry name" value="RsmE-like"/>
    <property type="match status" value="1"/>
</dbReference>
<dbReference type="GO" id="GO:0070042">
    <property type="term" value="F:rRNA (uridine-N3-)-methyltransferase activity"/>
    <property type="evidence" value="ECO:0007669"/>
    <property type="project" value="TreeGrafter"/>
</dbReference>
<name>A0A085BIC0_9FLAO</name>
<evidence type="ECO:0000256" key="6">
    <source>
        <dbReference type="ARBA" id="ARBA00022679"/>
    </source>
</evidence>
<dbReference type="PANTHER" id="PTHR30027">
    <property type="entry name" value="RIBOSOMAL RNA SMALL SUBUNIT METHYLTRANSFERASE E"/>
    <property type="match status" value="1"/>
</dbReference>
<evidence type="ECO:0000256" key="8">
    <source>
        <dbReference type="ARBA" id="ARBA00025699"/>
    </source>
</evidence>
<dbReference type="Gene3D" id="3.40.1280.10">
    <property type="match status" value="1"/>
</dbReference>
<evidence type="ECO:0000259" key="12">
    <source>
        <dbReference type="Pfam" id="PF20260"/>
    </source>
</evidence>
<dbReference type="GO" id="GO:0070475">
    <property type="term" value="P:rRNA base methylation"/>
    <property type="evidence" value="ECO:0007669"/>
    <property type="project" value="TreeGrafter"/>
</dbReference>
<evidence type="ECO:0000313" key="14">
    <source>
        <dbReference type="Proteomes" id="UP000028623"/>
    </source>
</evidence>
<keyword evidence="5 10" id="KW-0489">Methyltransferase</keyword>
<dbReference type="GO" id="GO:0005737">
    <property type="term" value="C:cytoplasm"/>
    <property type="evidence" value="ECO:0007669"/>
    <property type="project" value="UniProtKB-SubCell"/>
</dbReference>
<feature type="domain" description="Ribosomal RNA small subunit methyltransferase E PUA-like" evidence="12">
    <location>
        <begin position="14"/>
        <end position="54"/>
    </location>
</feature>
<dbReference type="InterPro" id="IPR046886">
    <property type="entry name" value="RsmE_MTase_dom"/>
</dbReference>
<dbReference type="eggNOG" id="COG1385">
    <property type="taxonomic scope" value="Bacteria"/>
</dbReference>
<keyword evidence="4 10" id="KW-0698">rRNA processing</keyword>
<keyword evidence="14" id="KW-1185">Reference proteome</keyword>
<dbReference type="NCBIfam" id="TIGR00046">
    <property type="entry name" value="RsmE family RNA methyltransferase"/>
    <property type="match status" value="1"/>
</dbReference>
<evidence type="ECO:0000313" key="13">
    <source>
        <dbReference type="EMBL" id="KFC22215.1"/>
    </source>
</evidence>
<dbReference type="PANTHER" id="PTHR30027:SF3">
    <property type="entry name" value="16S RRNA (URACIL(1498)-N(3))-METHYLTRANSFERASE"/>
    <property type="match status" value="1"/>
</dbReference>
<dbReference type="STRING" id="421072.SAMN04488097_2559"/>
<evidence type="ECO:0000256" key="5">
    <source>
        <dbReference type="ARBA" id="ARBA00022603"/>
    </source>
</evidence>
<dbReference type="PIRSF" id="PIRSF015601">
    <property type="entry name" value="MTase_slr0722"/>
    <property type="match status" value="1"/>
</dbReference>
<sequence length="249" mass="28308">MKLFFGQIFPEILIDSDEQQHIAKVLRMREGEEIYLTDGKGNLAKGTLIFEGKKVTLNVSEVKENLPDFSPRLHIAIAPTKNIDRIEFFLEKAVEMGISEVSFIQTEQTERKNISIDKLRKQAISASKQSLRSHFPKVNDLQKFSEFMKNLNPENTFIAHCNENLERINLNALRPFDSAKDDHSSDVSLRLSKTSSELTFLIGPEGDFSDKEIQLLAEKGVKAVSLGNQRLRTETAGIFVAAWNYNKMF</sequence>
<dbReference type="Pfam" id="PF04452">
    <property type="entry name" value="Methyltrans_RNA"/>
    <property type="match status" value="1"/>
</dbReference>
<reference evidence="13 14" key="1">
    <citation type="submission" date="2014-07" db="EMBL/GenBank/DDBJ databases">
        <title>Epilithonimonas lactis LMG 22401 Genome.</title>
        <authorList>
            <person name="Pipes S.E."/>
            <person name="Stropko S.J."/>
        </authorList>
    </citation>
    <scope>NUCLEOTIDE SEQUENCE [LARGE SCALE GENOMIC DNA]</scope>
    <source>
        <strain evidence="13 14">LMG 24401</strain>
    </source>
</reference>
<dbReference type="OrthoDB" id="9815641at2"/>
<evidence type="ECO:0000256" key="1">
    <source>
        <dbReference type="ARBA" id="ARBA00004496"/>
    </source>
</evidence>
<dbReference type="InterPro" id="IPR046887">
    <property type="entry name" value="RsmE_PUA-like"/>
</dbReference>
<dbReference type="SUPFAM" id="SSF88697">
    <property type="entry name" value="PUA domain-like"/>
    <property type="match status" value="1"/>
</dbReference>
<dbReference type="InterPro" id="IPR015947">
    <property type="entry name" value="PUA-like_sf"/>
</dbReference>
<comment type="subcellular location">
    <subcellularLocation>
        <location evidence="1 10">Cytoplasm</location>
    </subcellularLocation>
</comment>
<gene>
    <name evidence="13" type="ORF">IO89_09720</name>
</gene>
<dbReference type="EC" id="2.1.1.193" evidence="10"/>
<dbReference type="InterPro" id="IPR029028">
    <property type="entry name" value="Alpha/beta_knot_MTases"/>
</dbReference>
<dbReference type="InterPro" id="IPR029026">
    <property type="entry name" value="tRNA_m1G_MTases_N"/>
</dbReference>
<dbReference type="Proteomes" id="UP000028623">
    <property type="component" value="Unassembled WGS sequence"/>
</dbReference>
<feature type="domain" description="Ribosomal RNA small subunit methyltransferase E methyltransferase" evidence="11">
    <location>
        <begin position="71"/>
        <end position="242"/>
    </location>
</feature>
<accession>A0A085BIC0</accession>
<dbReference type="RefSeq" id="WP_034975717.1">
    <property type="nucleotide sequence ID" value="NZ_FOFI01000003.1"/>
</dbReference>
<comment type="similarity">
    <text evidence="2 10">Belongs to the RNA methyltransferase RsmE family.</text>
</comment>
<dbReference type="Pfam" id="PF20260">
    <property type="entry name" value="PUA_4"/>
    <property type="match status" value="1"/>
</dbReference>
<evidence type="ECO:0000256" key="10">
    <source>
        <dbReference type="PIRNR" id="PIRNR015601"/>
    </source>
</evidence>
<evidence type="ECO:0000259" key="11">
    <source>
        <dbReference type="Pfam" id="PF04452"/>
    </source>
</evidence>
<comment type="caution">
    <text evidence="13">The sequence shown here is derived from an EMBL/GenBank/DDBJ whole genome shotgun (WGS) entry which is preliminary data.</text>
</comment>
<keyword evidence="7 10" id="KW-0949">S-adenosyl-L-methionine</keyword>
<dbReference type="InterPro" id="IPR006700">
    <property type="entry name" value="RsmE"/>
</dbReference>
<dbReference type="SUPFAM" id="SSF75217">
    <property type="entry name" value="alpha/beta knot"/>
    <property type="match status" value="1"/>
</dbReference>
<evidence type="ECO:0000256" key="9">
    <source>
        <dbReference type="ARBA" id="ARBA00047944"/>
    </source>
</evidence>
<protein>
    <recommendedName>
        <fullName evidence="10">Ribosomal RNA small subunit methyltransferase E</fullName>
        <ecNumber evidence="10">2.1.1.193</ecNumber>
    </recommendedName>
</protein>
<evidence type="ECO:0000256" key="3">
    <source>
        <dbReference type="ARBA" id="ARBA00022490"/>
    </source>
</evidence>
<organism evidence="13 14">
    <name type="scientific">Epilithonimonas lactis</name>
    <dbReference type="NCBI Taxonomy" id="421072"/>
    <lineage>
        <taxon>Bacteria</taxon>
        <taxon>Pseudomonadati</taxon>
        <taxon>Bacteroidota</taxon>
        <taxon>Flavobacteriia</taxon>
        <taxon>Flavobacteriales</taxon>
        <taxon>Weeksellaceae</taxon>
        <taxon>Chryseobacterium group</taxon>
        <taxon>Epilithonimonas</taxon>
    </lineage>
</organism>
<keyword evidence="3 10" id="KW-0963">Cytoplasm</keyword>
<dbReference type="AlphaFoldDB" id="A0A085BIC0"/>
<comment type="catalytic activity">
    <reaction evidence="9 10">
        <text>uridine(1498) in 16S rRNA + S-adenosyl-L-methionine = N(3)-methyluridine(1498) in 16S rRNA + S-adenosyl-L-homocysteine + H(+)</text>
        <dbReference type="Rhea" id="RHEA:42920"/>
        <dbReference type="Rhea" id="RHEA-COMP:10283"/>
        <dbReference type="Rhea" id="RHEA-COMP:10284"/>
        <dbReference type="ChEBI" id="CHEBI:15378"/>
        <dbReference type="ChEBI" id="CHEBI:57856"/>
        <dbReference type="ChEBI" id="CHEBI:59789"/>
        <dbReference type="ChEBI" id="CHEBI:65315"/>
        <dbReference type="ChEBI" id="CHEBI:74502"/>
        <dbReference type="EC" id="2.1.1.193"/>
    </reaction>
</comment>
<proteinExistence type="inferred from homology"/>